<feature type="signal peptide" evidence="1">
    <location>
        <begin position="1"/>
        <end position="21"/>
    </location>
</feature>
<keyword evidence="3" id="KW-1185">Reference proteome</keyword>
<dbReference type="Proteomes" id="UP001549291">
    <property type="component" value="Unassembled WGS sequence"/>
</dbReference>
<dbReference type="EMBL" id="JBEPTQ010000001">
    <property type="protein sequence ID" value="MET4716215.1"/>
    <property type="molecule type" value="Genomic_DNA"/>
</dbReference>
<evidence type="ECO:0000313" key="2">
    <source>
        <dbReference type="EMBL" id="MET4716215.1"/>
    </source>
</evidence>
<accession>A0ABV2RIT2</accession>
<proteinExistence type="predicted"/>
<evidence type="ECO:0000256" key="1">
    <source>
        <dbReference type="SAM" id="SignalP"/>
    </source>
</evidence>
<protein>
    <submittedName>
        <fullName evidence="2">Uncharacterized protein</fullName>
    </submittedName>
</protein>
<comment type="caution">
    <text evidence="2">The sequence shown here is derived from an EMBL/GenBank/DDBJ whole genome shotgun (WGS) entry which is preliminary data.</text>
</comment>
<reference evidence="2 3" key="1">
    <citation type="submission" date="2024-06" db="EMBL/GenBank/DDBJ databases">
        <title>Genomic Encyclopedia of Type Strains, Phase V (KMG-V): Genome sequencing to study the core and pangenomes of soil and plant-associated prokaryotes.</title>
        <authorList>
            <person name="Whitman W."/>
        </authorList>
    </citation>
    <scope>NUCLEOTIDE SEQUENCE [LARGE SCALE GENOMIC DNA]</scope>
    <source>
        <strain evidence="2 3">USDA 160</strain>
    </source>
</reference>
<gene>
    <name evidence="2" type="ORF">ABIF63_000318</name>
</gene>
<keyword evidence="1" id="KW-0732">Signal</keyword>
<organism evidence="2 3">
    <name type="scientific">Bradyrhizobium japonicum</name>
    <dbReference type="NCBI Taxonomy" id="375"/>
    <lineage>
        <taxon>Bacteria</taxon>
        <taxon>Pseudomonadati</taxon>
        <taxon>Pseudomonadota</taxon>
        <taxon>Alphaproteobacteria</taxon>
        <taxon>Hyphomicrobiales</taxon>
        <taxon>Nitrobacteraceae</taxon>
        <taxon>Bradyrhizobium</taxon>
    </lineage>
</organism>
<name>A0ABV2RIT2_BRAJP</name>
<sequence>MKTSRFMATVAIALAATAASAQTAGGPKLPD</sequence>
<evidence type="ECO:0000313" key="3">
    <source>
        <dbReference type="Proteomes" id="UP001549291"/>
    </source>
</evidence>
<feature type="chain" id="PRO_5046593225" evidence="1">
    <location>
        <begin position="22"/>
        <end position="31"/>
    </location>
</feature>